<accession>A0A011QM05</accession>
<evidence type="ECO:0000256" key="8">
    <source>
        <dbReference type="ARBA" id="ARBA00054043"/>
    </source>
</evidence>
<dbReference type="PANTHER" id="PTHR30098">
    <property type="entry name" value="LEUCYL/PHENYLALANYL-TRNA--PROTEIN TRANSFERASE"/>
    <property type="match status" value="1"/>
</dbReference>
<evidence type="ECO:0000256" key="5">
    <source>
        <dbReference type="ARBA" id="ARBA00050607"/>
    </source>
</evidence>
<gene>
    <name evidence="15 16" type="primary">aat</name>
    <name evidence="16" type="ORF">AW10_02188</name>
</gene>
<evidence type="ECO:0000256" key="2">
    <source>
        <dbReference type="ARBA" id="ARBA00022490"/>
    </source>
</evidence>
<sequence length="235" mass="26271">MIPWLEGKAPFPPLELALHEPNGLLCAGGDLSPQRLLNAYQHGIFPWYASGEPILWWSPDPRMVLDPADFRISRSLRRRLRAGRYQVKLDSDFPAVIRACAEAPREGQDGTWISREMQHAYWQLAQLGFAHSVETWSDGQLVGGLYGMAIGRMFYGESMFALTTDASKIAAAHLARFLESEGYGMIDCQMKTAHLASLGAREIPRADFMDRLRALVAVPWQPGRWPADGASQAWS</sequence>
<dbReference type="Pfam" id="PF03588">
    <property type="entry name" value="Leu_Phe_trans"/>
    <property type="match status" value="1"/>
</dbReference>
<dbReference type="GO" id="GO:0008914">
    <property type="term" value="F:leucyl-tRNA--protein transferase activity"/>
    <property type="evidence" value="ECO:0007669"/>
    <property type="project" value="UniProtKB-UniRule"/>
</dbReference>
<reference evidence="16 17" key="1">
    <citation type="submission" date="2014-02" db="EMBL/GenBank/DDBJ databases">
        <title>Expanding our view of genomic diversity in Candidatus Accumulibacter clades.</title>
        <authorList>
            <person name="Skennerton C.T."/>
            <person name="Barr J.J."/>
            <person name="Slater F.R."/>
            <person name="Bond P.L."/>
            <person name="Tyson G.W."/>
        </authorList>
    </citation>
    <scope>NUCLEOTIDE SEQUENCE [LARGE SCALE GENOMIC DNA]</scope>
    <source>
        <strain evidence="17">BA-92</strain>
    </source>
</reference>
<evidence type="ECO:0000256" key="12">
    <source>
        <dbReference type="ARBA" id="ARBA00077136"/>
    </source>
</evidence>
<dbReference type="FunFam" id="3.30.70.3550:FF:000001">
    <property type="entry name" value="Leucyl/phenylalanyl-tRNA--protein transferase"/>
    <property type="match status" value="1"/>
</dbReference>
<evidence type="ECO:0000256" key="3">
    <source>
        <dbReference type="ARBA" id="ARBA00022679"/>
    </source>
</evidence>
<evidence type="ECO:0000256" key="15">
    <source>
        <dbReference type="HAMAP-Rule" id="MF_00688"/>
    </source>
</evidence>
<organism evidence="16 17">
    <name type="scientific">Candidatus Accumulibacter appositus</name>
    <dbReference type="NCBI Taxonomy" id="1454003"/>
    <lineage>
        <taxon>Bacteria</taxon>
        <taxon>Pseudomonadati</taxon>
        <taxon>Pseudomonadota</taxon>
        <taxon>Betaproteobacteria</taxon>
        <taxon>Candidatus Accumulibacter</taxon>
    </lineage>
</organism>
<comment type="caution">
    <text evidence="16">The sequence shown here is derived from an EMBL/GenBank/DDBJ whole genome shotgun (WGS) entry which is preliminary data.</text>
</comment>
<comment type="catalytic activity">
    <reaction evidence="7 15">
        <text>N-terminal L-lysyl-[protein] + L-leucyl-tRNA(Leu) = N-terminal L-leucyl-L-lysyl-[protein] + tRNA(Leu) + H(+)</text>
        <dbReference type="Rhea" id="RHEA:12340"/>
        <dbReference type="Rhea" id="RHEA-COMP:9613"/>
        <dbReference type="Rhea" id="RHEA-COMP:9622"/>
        <dbReference type="Rhea" id="RHEA-COMP:12670"/>
        <dbReference type="Rhea" id="RHEA-COMP:12671"/>
        <dbReference type="ChEBI" id="CHEBI:15378"/>
        <dbReference type="ChEBI" id="CHEBI:65249"/>
        <dbReference type="ChEBI" id="CHEBI:78442"/>
        <dbReference type="ChEBI" id="CHEBI:78494"/>
        <dbReference type="ChEBI" id="CHEBI:133043"/>
        <dbReference type="EC" id="2.3.2.6"/>
    </reaction>
</comment>
<comment type="catalytic activity">
    <reaction evidence="6 15">
        <text>N-terminal L-arginyl-[protein] + L-leucyl-tRNA(Leu) = N-terminal L-leucyl-L-arginyl-[protein] + tRNA(Leu) + H(+)</text>
        <dbReference type="Rhea" id="RHEA:50416"/>
        <dbReference type="Rhea" id="RHEA-COMP:9613"/>
        <dbReference type="Rhea" id="RHEA-COMP:9622"/>
        <dbReference type="Rhea" id="RHEA-COMP:12672"/>
        <dbReference type="Rhea" id="RHEA-COMP:12673"/>
        <dbReference type="ChEBI" id="CHEBI:15378"/>
        <dbReference type="ChEBI" id="CHEBI:64719"/>
        <dbReference type="ChEBI" id="CHEBI:78442"/>
        <dbReference type="ChEBI" id="CHEBI:78494"/>
        <dbReference type="ChEBI" id="CHEBI:133044"/>
        <dbReference type="EC" id="2.3.2.6"/>
    </reaction>
</comment>
<dbReference type="SUPFAM" id="SSF55729">
    <property type="entry name" value="Acyl-CoA N-acyltransferases (Nat)"/>
    <property type="match status" value="1"/>
</dbReference>
<dbReference type="PATRIC" id="fig|1454003.3.peg.2230"/>
<dbReference type="InterPro" id="IPR042203">
    <property type="entry name" value="Leu/Phe-tRNA_Trfase_C"/>
</dbReference>
<name>A0A011QM05_9PROT</name>
<keyword evidence="4 15" id="KW-0012">Acyltransferase</keyword>
<dbReference type="FunFam" id="3.40.630.70:FF:000001">
    <property type="entry name" value="Leucyl/phenylalanyl-tRNA--protein transferase"/>
    <property type="match status" value="1"/>
</dbReference>
<dbReference type="AlphaFoldDB" id="A0A011QM05"/>
<keyword evidence="3 15" id="KW-0808">Transferase</keyword>
<evidence type="ECO:0000256" key="10">
    <source>
        <dbReference type="ARBA" id="ARBA00066767"/>
    </source>
</evidence>
<dbReference type="PANTHER" id="PTHR30098:SF2">
    <property type="entry name" value="LEUCYL_PHENYLALANYL-TRNA--PROTEIN TRANSFERASE"/>
    <property type="match status" value="1"/>
</dbReference>
<comment type="similarity">
    <text evidence="9 15">Belongs to the L/F-transferase family.</text>
</comment>
<dbReference type="InterPro" id="IPR042221">
    <property type="entry name" value="Leu/Phe-tRNA_Trfase_N"/>
</dbReference>
<protein>
    <recommendedName>
        <fullName evidence="11 15">Leucyl/phenylalanyl-tRNA--protein transferase</fullName>
        <ecNumber evidence="10 15">2.3.2.6</ecNumber>
    </recommendedName>
    <alternativeName>
        <fullName evidence="12 15">L/F-transferase</fullName>
    </alternativeName>
    <alternativeName>
        <fullName evidence="13 15">Leucyltransferase</fullName>
    </alternativeName>
    <alternativeName>
        <fullName evidence="14 15">Phenyalanyltransferase</fullName>
    </alternativeName>
</protein>
<comment type="function">
    <text evidence="8 15">Functions in the N-end rule pathway of protein degradation where it conjugates Leu, Phe and, less efficiently, Met from aminoacyl-tRNAs to the N-termini of proteins containing an N-terminal arginine or lysine.</text>
</comment>
<evidence type="ECO:0000256" key="9">
    <source>
        <dbReference type="ARBA" id="ARBA00061535"/>
    </source>
</evidence>
<evidence type="ECO:0000256" key="11">
    <source>
        <dbReference type="ARBA" id="ARBA00074372"/>
    </source>
</evidence>
<dbReference type="NCBIfam" id="TIGR00667">
    <property type="entry name" value="aat"/>
    <property type="match status" value="1"/>
</dbReference>
<dbReference type="HAMAP" id="MF_00688">
    <property type="entry name" value="Leu_Phe_trans"/>
    <property type="match status" value="1"/>
</dbReference>
<evidence type="ECO:0000313" key="17">
    <source>
        <dbReference type="Proteomes" id="UP000021816"/>
    </source>
</evidence>
<evidence type="ECO:0000256" key="7">
    <source>
        <dbReference type="ARBA" id="ARBA00051538"/>
    </source>
</evidence>
<comment type="catalytic activity">
    <reaction evidence="5 15">
        <text>L-phenylalanyl-tRNA(Phe) + an N-terminal L-alpha-aminoacyl-[protein] = an N-terminal L-phenylalanyl-L-alpha-aminoacyl-[protein] + tRNA(Phe)</text>
        <dbReference type="Rhea" id="RHEA:43632"/>
        <dbReference type="Rhea" id="RHEA-COMP:9668"/>
        <dbReference type="Rhea" id="RHEA-COMP:9699"/>
        <dbReference type="Rhea" id="RHEA-COMP:10636"/>
        <dbReference type="Rhea" id="RHEA-COMP:10637"/>
        <dbReference type="ChEBI" id="CHEBI:78442"/>
        <dbReference type="ChEBI" id="CHEBI:78531"/>
        <dbReference type="ChEBI" id="CHEBI:78597"/>
        <dbReference type="ChEBI" id="CHEBI:83561"/>
        <dbReference type="EC" id="2.3.2.6"/>
    </reaction>
</comment>
<comment type="subcellular location">
    <subcellularLocation>
        <location evidence="1 15">Cytoplasm</location>
    </subcellularLocation>
</comment>
<dbReference type="InterPro" id="IPR004616">
    <property type="entry name" value="Leu/Phe-tRNA_Trfase"/>
</dbReference>
<evidence type="ECO:0000256" key="6">
    <source>
        <dbReference type="ARBA" id="ARBA00050652"/>
    </source>
</evidence>
<evidence type="ECO:0000313" key="16">
    <source>
        <dbReference type="EMBL" id="EXI79889.1"/>
    </source>
</evidence>
<dbReference type="EC" id="2.3.2.6" evidence="10 15"/>
<proteinExistence type="inferred from homology"/>
<evidence type="ECO:0000256" key="13">
    <source>
        <dbReference type="ARBA" id="ARBA00077165"/>
    </source>
</evidence>
<dbReference type="GO" id="GO:0005737">
    <property type="term" value="C:cytoplasm"/>
    <property type="evidence" value="ECO:0007669"/>
    <property type="project" value="UniProtKB-SubCell"/>
</dbReference>
<dbReference type="InterPro" id="IPR016181">
    <property type="entry name" value="Acyl_CoA_acyltransferase"/>
</dbReference>
<dbReference type="STRING" id="1454003.AW10_02188"/>
<dbReference type="GO" id="GO:0030163">
    <property type="term" value="P:protein catabolic process"/>
    <property type="evidence" value="ECO:0007669"/>
    <property type="project" value="UniProtKB-UniRule"/>
</dbReference>
<evidence type="ECO:0000256" key="1">
    <source>
        <dbReference type="ARBA" id="ARBA00004496"/>
    </source>
</evidence>
<dbReference type="Gene3D" id="3.30.70.3550">
    <property type="entry name" value="Leucyl/phenylalanyl-tRNA-protein transferase, N-terminal domain"/>
    <property type="match status" value="1"/>
</dbReference>
<dbReference type="Proteomes" id="UP000021816">
    <property type="component" value="Unassembled WGS sequence"/>
</dbReference>
<evidence type="ECO:0000256" key="4">
    <source>
        <dbReference type="ARBA" id="ARBA00023315"/>
    </source>
</evidence>
<evidence type="ECO:0000256" key="14">
    <source>
        <dbReference type="ARBA" id="ARBA00083640"/>
    </source>
</evidence>
<dbReference type="Gene3D" id="3.40.630.70">
    <property type="entry name" value="Leucyl/phenylalanyl-tRNA-protein transferase, C-terminal domain"/>
    <property type="match status" value="1"/>
</dbReference>
<dbReference type="EMBL" id="JEMX01000045">
    <property type="protein sequence ID" value="EXI79889.1"/>
    <property type="molecule type" value="Genomic_DNA"/>
</dbReference>
<keyword evidence="2 15" id="KW-0963">Cytoplasm</keyword>